<dbReference type="Proteomes" id="UP000010797">
    <property type="component" value="Chromosome"/>
</dbReference>
<name>L0F602_DESDL</name>
<keyword evidence="2" id="KW-1185">Reference proteome</keyword>
<dbReference type="HOGENOM" id="CLU_071227_0_0_9"/>
<gene>
    <name evidence="1" type="ordered locus">Desdi_1085</name>
</gene>
<dbReference type="KEGG" id="ddl:Desdi_1085"/>
<dbReference type="EMBL" id="CP003344">
    <property type="protein sequence ID" value="AGA68602.1"/>
    <property type="molecule type" value="Genomic_DNA"/>
</dbReference>
<evidence type="ECO:0000313" key="2">
    <source>
        <dbReference type="Proteomes" id="UP000010797"/>
    </source>
</evidence>
<sequence length="364" mass="41909">MKRFLSVRALEDWCCGNATLGYDSEKLKKIIEEKRELIHLLELLEEVNPCKQEYLVHKDIILISYQCELNLLSFGKNKSIKVRTRIIGMPLSISQSGLWARGEQDITVQNKVLEALDNLKGLTVVLNSDIAFPGENKTLSNLVFQNRFTSFAHYLKEMRSSYRRQHTIAMIKGGDLAFHKISPSSFKGEHYQLYQSIMKRSEYPLEILSEDFFRRYQAEIFAVRNSAGQLLAFLQMKGIGDTLHFMFCGFERDREGHSAVLYHTMLLFILRYGIEKGYQTINLGQTSEEAKLKLGCVEEKKYLYIRHSNSFVDSILRKLSGRFSYRGYPVGHRVFKENEGLNGRAGMDGDFSKKSQGEDVIHPS</sequence>
<accession>L0F602</accession>
<dbReference type="eggNOG" id="COG0398">
    <property type="taxonomic scope" value="Bacteria"/>
</dbReference>
<evidence type="ECO:0000313" key="1">
    <source>
        <dbReference type="EMBL" id="AGA68602.1"/>
    </source>
</evidence>
<reference evidence="2" key="1">
    <citation type="submission" date="2012-02" db="EMBL/GenBank/DDBJ databases">
        <title>Complete sequence of Desulfitobacterium dichloroeliminans LMG P-21439.</title>
        <authorList>
            <person name="Lucas S."/>
            <person name="Han J."/>
            <person name="Lapidus A."/>
            <person name="Cheng J.-F."/>
            <person name="Goodwin L."/>
            <person name="Pitluck S."/>
            <person name="Peters L."/>
            <person name="Ovchinnikova G."/>
            <person name="Teshima H."/>
            <person name="Detter J.C."/>
            <person name="Han C."/>
            <person name="Tapia R."/>
            <person name="Land M."/>
            <person name="Hauser L."/>
            <person name="Kyrpides N."/>
            <person name="Ivanova N."/>
            <person name="Pagani I."/>
            <person name="Kruse T."/>
            <person name="de Vos W.M."/>
            <person name="Boon N."/>
            <person name="Smidt H."/>
            <person name="Woyke T."/>
        </authorList>
    </citation>
    <scope>NUCLEOTIDE SEQUENCE [LARGE SCALE GENOMIC DNA]</scope>
    <source>
        <strain evidence="2">LMG P-21439 / DCA1</strain>
    </source>
</reference>
<protein>
    <recommendedName>
        <fullName evidence="3">BioF2-like acetyltransferase domain-containing protein</fullName>
    </recommendedName>
</protein>
<dbReference type="OrthoDB" id="2081508at2"/>
<dbReference type="RefSeq" id="WP_015261598.1">
    <property type="nucleotide sequence ID" value="NC_019903.1"/>
</dbReference>
<dbReference type="STRING" id="871963.Desdi_1085"/>
<dbReference type="SUPFAM" id="SSF55729">
    <property type="entry name" value="Acyl-CoA N-acyltransferases (Nat)"/>
    <property type="match status" value="1"/>
</dbReference>
<evidence type="ECO:0008006" key="3">
    <source>
        <dbReference type="Google" id="ProtNLM"/>
    </source>
</evidence>
<organism evidence="1 2">
    <name type="scientific">Desulfitobacterium dichloroeliminans (strain LMG P-21439 / DCA1)</name>
    <dbReference type="NCBI Taxonomy" id="871963"/>
    <lineage>
        <taxon>Bacteria</taxon>
        <taxon>Bacillati</taxon>
        <taxon>Bacillota</taxon>
        <taxon>Clostridia</taxon>
        <taxon>Eubacteriales</taxon>
        <taxon>Desulfitobacteriaceae</taxon>
        <taxon>Desulfitobacterium</taxon>
    </lineage>
</organism>
<dbReference type="AlphaFoldDB" id="L0F602"/>
<proteinExistence type="predicted"/>
<dbReference type="InterPro" id="IPR016181">
    <property type="entry name" value="Acyl_CoA_acyltransferase"/>
</dbReference>